<dbReference type="OrthoDB" id="9794942at2"/>
<evidence type="ECO:0000313" key="1">
    <source>
        <dbReference type="EMBL" id="RCX32869.1"/>
    </source>
</evidence>
<keyword evidence="2" id="KW-1185">Reference proteome</keyword>
<dbReference type="AlphaFoldDB" id="A0A369CG17"/>
<reference evidence="1 2" key="1">
    <citation type="submission" date="2018-07" db="EMBL/GenBank/DDBJ databases">
        <title>Genomic Encyclopedia of Type Strains, Phase IV (KMG-IV): sequencing the most valuable type-strain genomes for metagenomic binning, comparative biology and taxonomic classification.</title>
        <authorList>
            <person name="Goeker M."/>
        </authorList>
    </citation>
    <scope>NUCLEOTIDE SEQUENCE [LARGE SCALE GENOMIC DNA]</scope>
    <source>
        <strain evidence="1 2">DSM 26407</strain>
    </source>
</reference>
<accession>A0A369CG17</accession>
<gene>
    <name evidence="1" type="ORF">DFQ59_101167</name>
</gene>
<comment type="caution">
    <text evidence="1">The sequence shown here is derived from an EMBL/GenBank/DDBJ whole genome shotgun (WGS) entry which is preliminary data.</text>
</comment>
<dbReference type="EMBL" id="QPJY01000001">
    <property type="protein sequence ID" value="RCX32869.1"/>
    <property type="molecule type" value="Genomic_DNA"/>
</dbReference>
<name>A0A369CG17_9GAMM</name>
<dbReference type="Proteomes" id="UP000252707">
    <property type="component" value="Unassembled WGS sequence"/>
</dbReference>
<proteinExistence type="predicted"/>
<protein>
    <submittedName>
        <fullName evidence="1">Uncharacterized protein</fullName>
    </submittedName>
</protein>
<sequence length="157" mass="17511">MNPNLSEPYRPRPIRFLGLWDTPGFQLKAYGIAHDRELPRSPLVRAARDLAETQLAVVAAGQNHYGVGFVGIHDGRGGNFVFVDWWADENELHHHVWVSPHDRPAELEEVTPTGLSACVWDLAVICHERGAWVECVLANPGGPNVQAYLSKRLETDV</sequence>
<dbReference type="RefSeq" id="WP_114277770.1">
    <property type="nucleotide sequence ID" value="NZ_QPJY01000001.1"/>
</dbReference>
<evidence type="ECO:0000313" key="2">
    <source>
        <dbReference type="Proteomes" id="UP000252707"/>
    </source>
</evidence>
<organism evidence="1 2">
    <name type="scientific">Thioalbus denitrificans</name>
    <dbReference type="NCBI Taxonomy" id="547122"/>
    <lineage>
        <taxon>Bacteria</taxon>
        <taxon>Pseudomonadati</taxon>
        <taxon>Pseudomonadota</taxon>
        <taxon>Gammaproteobacteria</taxon>
        <taxon>Chromatiales</taxon>
        <taxon>Ectothiorhodospiraceae</taxon>
        <taxon>Thioalbus</taxon>
    </lineage>
</organism>